<gene>
    <name evidence="1" type="ORF">LIER_11004</name>
</gene>
<organism evidence="1 2">
    <name type="scientific">Lithospermum erythrorhizon</name>
    <name type="common">Purple gromwell</name>
    <name type="synonym">Lithospermum officinale var. erythrorhizon</name>
    <dbReference type="NCBI Taxonomy" id="34254"/>
    <lineage>
        <taxon>Eukaryota</taxon>
        <taxon>Viridiplantae</taxon>
        <taxon>Streptophyta</taxon>
        <taxon>Embryophyta</taxon>
        <taxon>Tracheophyta</taxon>
        <taxon>Spermatophyta</taxon>
        <taxon>Magnoliopsida</taxon>
        <taxon>eudicotyledons</taxon>
        <taxon>Gunneridae</taxon>
        <taxon>Pentapetalae</taxon>
        <taxon>asterids</taxon>
        <taxon>lamiids</taxon>
        <taxon>Boraginales</taxon>
        <taxon>Boraginaceae</taxon>
        <taxon>Boraginoideae</taxon>
        <taxon>Lithospermeae</taxon>
        <taxon>Lithospermum</taxon>
    </lineage>
</organism>
<dbReference type="AlphaFoldDB" id="A0AAV3PQR2"/>
<proteinExistence type="predicted"/>
<comment type="caution">
    <text evidence="1">The sequence shown here is derived from an EMBL/GenBank/DDBJ whole genome shotgun (WGS) entry which is preliminary data.</text>
</comment>
<dbReference type="EMBL" id="BAABME010002005">
    <property type="protein sequence ID" value="GAA0152553.1"/>
    <property type="molecule type" value="Genomic_DNA"/>
</dbReference>
<accession>A0AAV3PQR2</accession>
<keyword evidence="2" id="KW-1185">Reference proteome</keyword>
<dbReference type="Proteomes" id="UP001454036">
    <property type="component" value="Unassembled WGS sequence"/>
</dbReference>
<protein>
    <submittedName>
        <fullName evidence="1">Uncharacterized protein</fullName>
    </submittedName>
</protein>
<name>A0AAV3PQR2_LITER</name>
<sequence length="96" mass="10825">MIHIDMQEQSILFDLEKGETPISSTFSILTMKEDAPEKVLNASLHTSQDIITKLVGSEGEEFQGKMVTLLSTLGFSIYSFTIEIQDIEKNVRVFIQ</sequence>
<evidence type="ECO:0000313" key="2">
    <source>
        <dbReference type="Proteomes" id="UP001454036"/>
    </source>
</evidence>
<evidence type="ECO:0000313" key="1">
    <source>
        <dbReference type="EMBL" id="GAA0152553.1"/>
    </source>
</evidence>
<reference evidence="1 2" key="1">
    <citation type="submission" date="2024-01" db="EMBL/GenBank/DDBJ databases">
        <title>The complete chloroplast genome sequence of Lithospermum erythrorhizon: insights into the phylogenetic relationship among Boraginaceae species and the maternal lineages of purple gromwells.</title>
        <authorList>
            <person name="Okada T."/>
            <person name="Watanabe K."/>
        </authorList>
    </citation>
    <scope>NUCLEOTIDE SEQUENCE [LARGE SCALE GENOMIC DNA]</scope>
</reference>